<proteinExistence type="predicted"/>
<protein>
    <submittedName>
        <fullName evidence="1">Uncharacterized protein</fullName>
    </submittedName>
</protein>
<reference evidence="2" key="1">
    <citation type="journal article" date="2023" name="Front. Plant Sci.">
        <title>Chromosomal-level genome assembly of Melastoma candidum provides insights into trichome evolution.</title>
        <authorList>
            <person name="Zhong Y."/>
            <person name="Wu W."/>
            <person name="Sun C."/>
            <person name="Zou P."/>
            <person name="Liu Y."/>
            <person name="Dai S."/>
            <person name="Zhou R."/>
        </authorList>
    </citation>
    <scope>NUCLEOTIDE SEQUENCE [LARGE SCALE GENOMIC DNA]</scope>
</reference>
<dbReference type="EMBL" id="CM042886">
    <property type="protein sequence ID" value="KAI4340703.1"/>
    <property type="molecule type" value="Genomic_DNA"/>
</dbReference>
<evidence type="ECO:0000313" key="2">
    <source>
        <dbReference type="Proteomes" id="UP001057402"/>
    </source>
</evidence>
<comment type="caution">
    <text evidence="1">The sequence shown here is derived from an EMBL/GenBank/DDBJ whole genome shotgun (WGS) entry which is preliminary data.</text>
</comment>
<organism evidence="1 2">
    <name type="scientific">Melastoma candidum</name>
    <dbReference type="NCBI Taxonomy" id="119954"/>
    <lineage>
        <taxon>Eukaryota</taxon>
        <taxon>Viridiplantae</taxon>
        <taxon>Streptophyta</taxon>
        <taxon>Embryophyta</taxon>
        <taxon>Tracheophyta</taxon>
        <taxon>Spermatophyta</taxon>
        <taxon>Magnoliopsida</taxon>
        <taxon>eudicotyledons</taxon>
        <taxon>Gunneridae</taxon>
        <taxon>Pentapetalae</taxon>
        <taxon>rosids</taxon>
        <taxon>malvids</taxon>
        <taxon>Myrtales</taxon>
        <taxon>Melastomataceae</taxon>
        <taxon>Melastomatoideae</taxon>
        <taxon>Melastomateae</taxon>
        <taxon>Melastoma</taxon>
    </lineage>
</organism>
<name>A0ACB9NW25_9MYRT</name>
<gene>
    <name evidence="1" type="ORF">MLD38_025513</name>
</gene>
<keyword evidence="2" id="KW-1185">Reference proteome</keyword>
<sequence>MKPLTFLATVVAWVAEEMMAAETKDGLRVHRWRRYRGWLRAPLVGVREGLSSTPQLDKDIHGAVRTIQLFPTKKYCILFRMGSERKWKAGMPTSVYHPM</sequence>
<dbReference type="Proteomes" id="UP001057402">
    <property type="component" value="Chromosome 7"/>
</dbReference>
<accession>A0ACB9NW25</accession>
<evidence type="ECO:0000313" key="1">
    <source>
        <dbReference type="EMBL" id="KAI4340703.1"/>
    </source>
</evidence>